<name>A0A673LHA4_9TELE</name>
<organism evidence="2 3">
    <name type="scientific">Sinocyclocheilus rhinocerous</name>
    <dbReference type="NCBI Taxonomy" id="307959"/>
    <lineage>
        <taxon>Eukaryota</taxon>
        <taxon>Metazoa</taxon>
        <taxon>Chordata</taxon>
        <taxon>Craniata</taxon>
        <taxon>Vertebrata</taxon>
        <taxon>Euteleostomi</taxon>
        <taxon>Actinopterygii</taxon>
        <taxon>Neopterygii</taxon>
        <taxon>Teleostei</taxon>
        <taxon>Ostariophysi</taxon>
        <taxon>Cypriniformes</taxon>
        <taxon>Cyprinidae</taxon>
        <taxon>Cyprininae</taxon>
        <taxon>Sinocyclocheilus</taxon>
    </lineage>
</organism>
<reference evidence="2" key="2">
    <citation type="submission" date="2025-09" db="UniProtKB">
        <authorList>
            <consortium name="Ensembl"/>
        </authorList>
    </citation>
    <scope>IDENTIFICATION</scope>
</reference>
<dbReference type="Proteomes" id="UP000472270">
    <property type="component" value="Unassembled WGS sequence"/>
</dbReference>
<keyword evidence="3" id="KW-1185">Reference proteome</keyword>
<reference evidence="2" key="1">
    <citation type="submission" date="2025-08" db="UniProtKB">
        <authorList>
            <consortium name="Ensembl"/>
        </authorList>
    </citation>
    <scope>IDENTIFICATION</scope>
</reference>
<evidence type="ECO:0000313" key="2">
    <source>
        <dbReference type="Ensembl" id="ENSSRHP00000078490.1"/>
    </source>
</evidence>
<proteinExistence type="predicted"/>
<dbReference type="Ensembl" id="ENSSRHT00000080623.1">
    <property type="protein sequence ID" value="ENSSRHP00000078490.1"/>
    <property type="gene ID" value="ENSSRHG00000038941.1"/>
</dbReference>
<protein>
    <submittedName>
        <fullName evidence="2">Uncharacterized protein</fullName>
    </submittedName>
</protein>
<keyword evidence="1" id="KW-0732">Signal</keyword>
<evidence type="ECO:0000256" key="1">
    <source>
        <dbReference type="SAM" id="SignalP"/>
    </source>
</evidence>
<feature type="signal peptide" evidence="1">
    <location>
        <begin position="1"/>
        <end position="17"/>
    </location>
</feature>
<dbReference type="AlphaFoldDB" id="A0A673LHA4"/>
<evidence type="ECO:0000313" key="3">
    <source>
        <dbReference type="Proteomes" id="UP000472270"/>
    </source>
</evidence>
<sequence length="163" mass="18190">MTLALARLLCMFLGTHGFNTQLVIEPQPNFDVEKVTGDFASPQSISEDARPHGCRLLSYSLGPATHAVPSILAKNLHSVLRLALWHRESFPSVTGCFYSVTHSNFITNCILSPSFSQPWIQTLGYIYTVLLHIWGTVSVLTQTIIGEMQHYNIVNVTQFVLRS</sequence>
<feature type="chain" id="PRO_5025497723" evidence="1">
    <location>
        <begin position="18"/>
        <end position="163"/>
    </location>
</feature>
<accession>A0A673LHA4</accession>